<dbReference type="EMBL" id="QXCT01000002">
    <property type="protein sequence ID" value="MDW9253996.1"/>
    <property type="molecule type" value="Genomic_DNA"/>
</dbReference>
<proteinExistence type="predicted"/>
<evidence type="ECO:0000256" key="1">
    <source>
        <dbReference type="SAM" id="MobiDB-lite"/>
    </source>
</evidence>
<evidence type="ECO:0000313" key="3">
    <source>
        <dbReference type="Proteomes" id="UP001272137"/>
    </source>
</evidence>
<gene>
    <name evidence="2" type="ORF">C7S16_0164</name>
</gene>
<organism evidence="2 3">
    <name type="scientific">Burkholderia thailandensis</name>
    <dbReference type="NCBI Taxonomy" id="57975"/>
    <lineage>
        <taxon>Bacteria</taxon>
        <taxon>Pseudomonadati</taxon>
        <taxon>Pseudomonadota</taxon>
        <taxon>Betaproteobacteria</taxon>
        <taxon>Burkholderiales</taxon>
        <taxon>Burkholderiaceae</taxon>
        <taxon>Burkholderia</taxon>
        <taxon>pseudomallei group</taxon>
    </lineage>
</organism>
<reference evidence="2" key="1">
    <citation type="submission" date="2018-08" db="EMBL/GenBank/DDBJ databases">
        <title>Identification of Burkholderia cepacia strains that express a Burkholderia pseudomallei-like capsular polysaccharide.</title>
        <authorList>
            <person name="Burtnick M.N."/>
            <person name="Vongsouvath M."/>
            <person name="Newton P."/>
            <person name="Wuthiekanun V."/>
            <person name="Limmathurotsakul D."/>
            <person name="Brett P.J."/>
            <person name="Chantratita N."/>
            <person name="Dance D.A."/>
        </authorList>
    </citation>
    <scope>NUCLEOTIDE SEQUENCE</scope>
    <source>
        <strain evidence="2">SBXCC001</strain>
    </source>
</reference>
<accession>A0AAW9CWE9</accession>
<sequence>MPQPSETPRVADDVRPPSPRAKCGSGPAPPVGHREAASAVRHRTTRLRGCVAAIEFHARSAAALA</sequence>
<comment type="caution">
    <text evidence="2">The sequence shown here is derived from an EMBL/GenBank/DDBJ whole genome shotgun (WGS) entry which is preliminary data.</text>
</comment>
<dbReference type="AlphaFoldDB" id="A0AAW9CWE9"/>
<protein>
    <submittedName>
        <fullName evidence="2">Uncharacterized protein</fullName>
    </submittedName>
</protein>
<name>A0AAW9CWE9_BURTH</name>
<feature type="region of interest" description="Disordered" evidence="1">
    <location>
        <begin position="1"/>
        <end position="36"/>
    </location>
</feature>
<dbReference type="Proteomes" id="UP001272137">
    <property type="component" value="Unassembled WGS sequence"/>
</dbReference>
<evidence type="ECO:0000313" key="2">
    <source>
        <dbReference type="EMBL" id="MDW9253996.1"/>
    </source>
</evidence>